<dbReference type="EMBL" id="CP094326">
    <property type="protein sequence ID" value="UNY98729.1"/>
    <property type="molecule type" value="Genomic_DNA"/>
</dbReference>
<keyword evidence="1 3" id="KW-0547">Nucleotide-binding</keyword>
<dbReference type="InterPro" id="IPR011856">
    <property type="entry name" value="tRNA_endonuc-like_dom_sf"/>
</dbReference>
<evidence type="ECO:0000313" key="6">
    <source>
        <dbReference type="Proteomes" id="UP000829476"/>
    </source>
</evidence>
<protein>
    <submittedName>
        <fullName evidence="5">Restriction endonuclease</fullName>
        <ecNumber evidence="5">3.1.21.-</ecNumber>
    </submittedName>
</protein>
<dbReference type="InterPro" id="IPR007560">
    <property type="entry name" value="Restrct_endonuc_IV_Mrr"/>
</dbReference>
<evidence type="ECO:0000259" key="4">
    <source>
        <dbReference type="PROSITE" id="PS51161"/>
    </source>
</evidence>
<gene>
    <name evidence="5" type="ORF">MQE36_16830</name>
</gene>
<dbReference type="RefSeq" id="WP_242937135.1">
    <property type="nucleotide sequence ID" value="NZ_CP094326.1"/>
</dbReference>
<dbReference type="SUPFAM" id="SSF52980">
    <property type="entry name" value="Restriction endonuclease-like"/>
    <property type="match status" value="1"/>
</dbReference>
<sequence length="278" mass="32022">MEKEKSFKVLKRSGEEVGFSFDKLRASLRHTGAEHELISTIVDTVSDELYAGITTEEIYNRAYAMLKKNRSVYASKYKLKKAIYELGPTGFPFEKFIGNILKYSGYECTIGAIVEGACVDHEVDVLAYKNNSVYMVECKFHSDPSNKCDVKIPLYINSRYKDIQRKWNSNNTKRLKEGWVVTNTRFTKDAIQYGECAGLYLMSWDYPAANSLKERINRLGLHPVTCSTLLSRREKDFLLEHGIVLCRDLITQEFMLDHMGVSDERKDRIISDMKQLCN</sequence>
<keyword evidence="5" id="KW-0255">Endonuclease</keyword>
<name>A0ABY3YLL3_9FLAO</name>
<reference evidence="5 6" key="1">
    <citation type="journal article" date="2018" name="Int. J. Syst. Evol. Microbiol.">
        <title>Zhouia spongiae sp. nov., isolated from a marine sponge.</title>
        <authorList>
            <person name="Zhuang L."/>
            <person name="Lin B."/>
            <person name="Qin F."/>
            <person name="Luo L."/>
        </authorList>
    </citation>
    <scope>NUCLEOTIDE SEQUENCE [LARGE SCALE GENOMIC DNA]</scope>
    <source>
        <strain evidence="5 6">HN-Y44</strain>
    </source>
</reference>
<proteinExistence type="predicted"/>
<dbReference type="CDD" id="cd22308">
    <property type="entry name" value="Af1548-like"/>
    <property type="match status" value="1"/>
</dbReference>
<dbReference type="InterPro" id="IPR005144">
    <property type="entry name" value="ATP-cone_dom"/>
</dbReference>
<evidence type="ECO:0000256" key="3">
    <source>
        <dbReference type="PROSITE-ProRule" id="PRU00492"/>
    </source>
</evidence>
<feature type="domain" description="ATP-cone" evidence="4">
    <location>
        <begin position="7"/>
        <end position="85"/>
    </location>
</feature>
<dbReference type="PROSITE" id="PS51161">
    <property type="entry name" value="ATP_CONE"/>
    <property type="match status" value="1"/>
</dbReference>
<keyword evidence="6" id="KW-1185">Reference proteome</keyword>
<dbReference type="Gene3D" id="3.40.1350.10">
    <property type="match status" value="1"/>
</dbReference>
<dbReference type="Pfam" id="PF03477">
    <property type="entry name" value="ATP-cone"/>
    <property type="match status" value="1"/>
</dbReference>
<evidence type="ECO:0000313" key="5">
    <source>
        <dbReference type="EMBL" id="UNY98729.1"/>
    </source>
</evidence>
<accession>A0ABY3YLL3</accession>
<keyword evidence="5" id="KW-0378">Hydrolase</keyword>
<dbReference type="InterPro" id="IPR011335">
    <property type="entry name" value="Restrct_endonuc-II-like"/>
</dbReference>
<evidence type="ECO:0000256" key="1">
    <source>
        <dbReference type="ARBA" id="ARBA00022741"/>
    </source>
</evidence>
<keyword evidence="2 3" id="KW-0067">ATP-binding</keyword>
<dbReference type="Pfam" id="PF04471">
    <property type="entry name" value="Mrr_cat"/>
    <property type="match status" value="1"/>
</dbReference>
<organism evidence="5 6">
    <name type="scientific">Zhouia spongiae</name>
    <dbReference type="NCBI Taxonomy" id="2202721"/>
    <lineage>
        <taxon>Bacteria</taxon>
        <taxon>Pseudomonadati</taxon>
        <taxon>Bacteroidota</taxon>
        <taxon>Flavobacteriia</taxon>
        <taxon>Flavobacteriales</taxon>
        <taxon>Flavobacteriaceae</taxon>
        <taxon>Zhouia</taxon>
    </lineage>
</organism>
<dbReference type="EC" id="3.1.21.-" evidence="5"/>
<dbReference type="GO" id="GO:0004519">
    <property type="term" value="F:endonuclease activity"/>
    <property type="evidence" value="ECO:0007669"/>
    <property type="project" value="UniProtKB-KW"/>
</dbReference>
<dbReference type="GO" id="GO:0016787">
    <property type="term" value="F:hydrolase activity"/>
    <property type="evidence" value="ECO:0007669"/>
    <property type="project" value="UniProtKB-KW"/>
</dbReference>
<keyword evidence="5" id="KW-0540">Nuclease</keyword>
<dbReference type="Proteomes" id="UP000829476">
    <property type="component" value="Chromosome"/>
</dbReference>
<evidence type="ECO:0000256" key="2">
    <source>
        <dbReference type="ARBA" id="ARBA00022840"/>
    </source>
</evidence>